<dbReference type="EMBL" id="WMLB01000031">
    <property type="protein sequence ID" value="MTH69439.1"/>
    <property type="molecule type" value="Genomic_DNA"/>
</dbReference>
<keyword evidence="5" id="KW-1185">Reference proteome</keyword>
<evidence type="ECO:0000313" key="5">
    <source>
        <dbReference type="Proteomes" id="UP000433071"/>
    </source>
</evidence>
<gene>
    <name evidence="4" type="ORF">GJ743_13780</name>
</gene>
<feature type="domain" description="PucR C-terminal helix-turn-helix" evidence="2">
    <location>
        <begin position="324"/>
        <end position="382"/>
    </location>
</feature>
<dbReference type="Proteomes" id="UP000433071">
    <property type="component" value="Unassembled WGS sequence"/>
</dbReference>
<reference evidence="4 5" key="1">
    <citation type="submission" date="2019-11" db="EMBL/GenBank/DDBJ databases">
        <title>Agromyces kandeliae sp. nov., isolated from mangrove soil.</title>
        <authorList>
            <person name="Wang R."/>
        </authorList>
    </citation>
    <scope>NUCLEOTIDE SEQUENCE [LARGE SCALE GENOMIC DNA]</scope>
    <source>
        <strain evidence="4 5">JCM 11433</strain>
    </source>
</reference>
<feature type="domain" description="CdaR GGDEF-like" evidence="3">
    <location>
        <begin position="158"/>
        <end position="274"/>
    </location>
</feature>
<dbReference type="PANTHER" id="PTHR33744">
    <property type="entry name" value="CARBOHYDRATE DIACID REGULATOR"/>
    <property type="match status" value="1"/>
</dbReference>
<protein>
    <recommendedName>
        <fullName evidence="6">PucR family transcriptional regulator</fullName>
    </recommendedName>
</protein>
<dbReference type="InterPro" id="IPR025736">
    <property type="entry name" value="PucR_C-HTH_dom"/>
</dbReference>
<dbReference type="Gene3D" id="1.10.10.2840">
    <property type="entry name" value="PucR C-terminal helix-turn-helix domain"/>
    <property type="match status" value="1"/>
</dbReference>
<dbReference type="PANTHER" id="PTHR33744:SF1">
    <property type="entry name" value="DNA-BINDING TRANSCRIPTIONAL ACTIVATOR ADER"/>
    <property type="match status" value="1"/>
</dbReference>
<proteinExistence type="inferred from homology"/>
<dbReference type="AlphaFoldDB" id="A0A6I3M7G1"/>
<dbReference type="InterPro" id="IPR042070">
    <property type="entry name" value="PucR_C-HTH_sf"/>
</dbReference>
<comment type="similarity">
    <text evidence="1">Belongs to the CdaR family.</text>
</comment>
<dbReference type="InterPro" id="IPR041522">
    <property type="entry name" value="CdaR_GGDEF"/>
</dbReference>
<evidence type="ECO:0000256" key="1">
    <source>
        <dbReference type="ARBA" id="ARBA00006754"/>
    </source>
</evidence>
<evidence type="ECO:0008006" key="6">
    <source>
        <dbReference type="Google" id="ProtNLM"/>
    </source>
</evidence>
<dbReference type="InterPro" id="IPR051448">
    <property type="entry name" value="CdaR-like_regulators"/>
</dbReference>
<dbReference type="Pfam" id="PF17853">
    <property type="entry name" value="GGDEF_2"/>
    <property type="match status" value="1"/>
</dbReference>
<comment type="caution">
    <text evidence="4">The sequence shown here is derived from an EMBL/GenBank/DDBJ whole genome shotgun (WGS) entry which is preliminary data.</text>
</comment>
<evidence type="ECO:0000259" key="2">
    <source>
        <dbReference type="Pfam" id="PF13556"/>
    </source>
</evidence>
<evidence type="ECO:0000313" key="4">
    <source>
        <dbReference type="EMBL" id="MTH69439.1"/>
    </source>
</evidence>
<sequence>MPRPARLGPRPPTIGGDVSAVRSDDVADALRRLVFAARSGGLTHLVGALRSALGAEVGLFDLGGSMIATAPARAIWDAEAVRRAAGRTGEANGFLVHPVEYEGEPVALLAARVHDDRGRLLDAAADLIVLELARLRAAQQGRRELAASLIDDVLARRVDEVEAIGRLRAVGVDATVPHRVLLGSAEMPGSALQRLPWGGIYALMGNRPDPFLRIVRDDSVLMVVPDDPMVERIAQNLCGQLAEIGAHARVGVSRSHVGGAGLRAAYLEALSALRDGDVDGVRHPGRLDLSRLLVMTNTTVPLADVARDQLRPLIEHDAAHGSALVETLHVYLEADRDVAAATGRLFIHRNTLRYRLRQITEILGADIESSATIATLWLAYLALADEPGPMLASTTPSGATPSTGAAS</sequence>
<dbReference type="OrthoDB" id="3190266at2"/>
<dbReference type="Pfam" id="PF13556">
    <property type="entry name" value="HTH_30"/>
    <property type="match status" value="1"/>
</dbReference>
<accession>A0A6I3M7G1</accession>
<organism evidence="4 5">
    <name type="scientific">Agromyces bracchium</name>
    <dbReference type="NCBI Taxonomy" id="88376"/>
    <lineage>
        <taxon>Bacteria</taxon>
        <taxon>Bacillati</taxon>
        <taxon>Actinomycetota</taxon>
        <taxon>Actinomycetes</taxon>
        <taxon>Micrococcales</taxon>
        <taxon>Microbacteriaceae</taxon>
        <taxon>Agromyces</taxon>
    </lineage>
</organism>
<name>A0A6I3M7G1_9MICO</name>
<evidence type="ECO:0000259" key="3">
    <source>
        <dbReference type="Pfam" id="PF17853"/>
    </source>
</evidence>